<dbReference type="AlphaFoldDB" id="A0A9Q1FVQ4"/>
<sequence length="81" mass="9347">MSFPPKDSDSLKEYRRVHIRKSTYDLMGPVFDVHFQAPSARPHPSHKQRDYHVSTLEITGALHPAPPWAPYPTFSEEQLAF</sequence>
<gene>
    <name evidence="1" type="ORF">SKAU_G00085830</name>
</gene>
<name>A0A9Q1FVQ4_SYNKA</name>
<evidence type="ECO:0000313" key="1">
    <source>
        <dbReference type="EMBL" id="KAJ8368555.1"/>
    </source>
</evidence>
<proteinExistence type="predicted"/>
<comment type="caution">
    <text evidence="1">The sequence shown here is derived from an EMBL/GenBank/DDBJ whole genome shotgun (WGS) entry which is preliminary data.</text>
</comment>
<evidence type="ECO:0000313" key="2">
    <source>
        <dbReference type="Proteomes" id="UP001152622"/>
    </source>
</evidence>
<organism evidence="1 2">
    <name type="scientific">Synaphobranchus kaupii</name>
    <name type="common">Kaup's arrowtooth eel</name>
    <dbReference type="NCBI Taxonomy" id="118154"/>
    <lineage>
        <taxon>Eukaryota</taxon>
        <taxon>Metazoa</taxon>
        <taxon>Chordata</taxon>
        <taxon>Craniata</taxon>
        <taxon>Vertebrata</taxon>
        <taxon>Euteleostomi</taxon>
        <taxon>Actinopterygii</taxon>
        <taxon>Neopterygii</taxon>
        <taxon>Teleostei</taxon>
        <taxon>Anguilliformes</taxon>
        <taxon>Synaphobranchidae</taxon>
        <taxon>Synaphobranchus</taxon>
    </lineage>
</organism>
<accession>A0A9Q1FVQ4</accession>
<keyword evidence="2" id="KW-1185">Reference proteome</keyword>
<reference evidence="1" key="1">
    <citation type="journal article" date="2023" name="Science">
        <title>Genome structures resolve the early diversification of teleost fishes.</title>
        <authorList>
            <person name="Parey E."/>
            <person name="Louis A."/>
            <person name="Montfort J."/>
            <person name="Bouchez O."/>
            <person name="Roques C."/>
            <person name="Iampietro C."/>
            <person name="Lluch J."/>
            <person name="Castinel A."/>
            <person name="Donnadieu C."/>
            <person name="Desvignes T."/>
            <person name="Floi Bucao C."/>
            <person name="Jouanno E."/>
            <person name="Wen M."/>
            <person name="Mejri S."/>
            <person name="Dirks R."/>
            <person name="Jansen H."/>
            <person name="Henkel C."/>
            <person name="Chen W.J."/>
            <person name="Zahm M."/>
            <person name="Cabau C."/>
            <person name="Klopp C."/>
            <person name="Thompson A.W."/>
            <person name="Robinson-Rechavi M."/>
            <person name="Braasch I."/>
            <person name="Lecointre G."/>
            <person name="Bobe J."/>
            <person name="Postlethwait J.H."/>
            <person name="Berthelot C."/>
            <person name="Roest Crollius H."/>
            <person name="Guiguen Y."/>
        </authorList>
    </citation>
    <scope>NUCLEOTIDE SEQUENCE</scope>
    <source>
        <strain evidence="1">WJC10195</strain>
    </source>
</reference>
<protein>
    <submittedName>
        <fullName evidence="1">Uncharacterized protein</fullName>
    </submittedName>
</protein>
<dbReference type="Proteomes" id="UP001152622">
    <property type="component" value="Chromosome 3"/>
</dbReference>
<dbReference type="EMBL" id="JAINUF010000003">
    <property type="protein sequence ID" value="KAJ8368555.1"/>
    <property type="molecule type" value="Genomic_DNA"/>
</dbReference>